<feature type="region of interest" description="Disordered" evidence="1">
    <location>
        <begin position="1"/>
        <end position="78"/>
    </location>
</feature>
<dbReference type="EMBL" id="JARKIE010000194">
    <property type="protein sequence ID" value="KAJ7668310.1"/>
    <property type="molecule type" value="Genomic_DNA"/>
</dbReference>
<dbReference type="InterPro" id="IPR055754">
    <property type="entry name" value="DUF7330"/>
</dbReference>
<name>A0AAD7G544_MYCRO</name>
<feature type="domain" description="DUF7330" evidence="2">
    <location>
        <begin position="77"/>
        <end position="244"/>
    </location>
</feature>
<evidence type="ECO:0000313" key="3">
    <source>
        <dbReference type="EMBL" id="KAJ7668310.1"/>
    </source>
</evidence>
<sequence>MLVDKKSAADPATHSPVKVEEPPPYSFNSDDPQAQSTSRSRRSSVLPALPPEAFLASPADSDTRPSTTPGQSFSQVRLETRYTDIKGTYYIDPKSPPLLSTKKSRKKKVPDAIFRTRSGNITLDLATAGQVLDVASASVKVHSKSGNITLNLLPADESRPRLDLEVKINSGTAVVFIPGTYAGAIQLYTKSGTLEFLPAMLARSQVVKSGEHETLVLFGKQIDPSSRLPSDYCAILSRSGKIVVGLSGEDTYVEPPGLWQRIGGYLNFAGDRD</sequence>
<gene>
    <name evidence="3" type="ORF">B0H17DRAFT_1087683</name>
</gene>
<comment type="caution">
    <text evidence="3">The sequence shown here is derived from an EMBL/GenBank/DDBJ whole genome shotgun (WGS) entry which is preliminary data.</text>
</comment>
<evidence type="ECO:0000313" key="4">
    <source>
        <dbReference type="Proteomes" id="UP001221757"/>
    </source>
</evidence>
<keyword evidence="4" id="KW-1185">Reference proteome</keyword>
<reference evidence="3" key="1">
    <citation type="submission" date="2023-03" db="EMBL/GenBank/DDBJ databases">
        <title>Massive genome expansion in bonnet fungi (Mycena s.s.) driven by repeated elements and novel gene families across ecological guilds.</title>
        <authorList>
            <consortium name="Lawrence Berkeley National Laboratory"/>
            <person name="Harder C.B."/>
            <person name="Miyauchi S."/>
            <person name="Viragh M."/>
            <person name="Kuo A."/>
            <person name="Thoen E."/>
            <person name="Andreopoulos B."/>
            <person name="Lu D."/>
            <person name="Skrede I."/>
            <person name="Drula E."/>
            <person name="Henrissat B."/>
            <person name="Morin E."/>
            <person name="Kohler A."/>
            <person name="Barry K."/>
            <person name="LaButti K."/>
            <person name="Morin E."/>
            <person name="Salamov A."/>
            <person name="Lipzen A."/>
            <person name="Mereny Z."/>
            <person name="Hegedus B."/>
            <person name="Baldrian P."/>
            <person name="Stursova M."/>
            <person name="Weitz H."/>
            <person name="Taylor A."/>
            <person name="Grigoriev I.V."/>
            <person name="Nagy L.G."/>
            <person name="Martin F."/>
            <person name="Kauserud H."/>
        </authorList>
    </citation>
    <scope>NUCLEOTIDE SEQUENCE</scope>
    <source>
        <strain evidence="3">CBHHK067</strain>
    </source>
</reference>
<protein>
    <recommendedName>
        <fullName evidence="2">DUF7330 domain-containing protein</fullName>
    </recommendedName>
</protein>
<accession>A0AAD7G544</accession>
<proteinExistence type="predicted"/>
<dbReference type="Pfam" id="PF24016">
    <property type="entry name" value="DUF7330"/>
    <property type="match status" value="1"/>
</dbReference>
<feature type="compositionally biased region" description="Polar residues" evidence="1">
    <location>
        <begin position="64"/>
        <end position="77"/>
    </location>
</feature>
<dbReference type="Proteomes" id="UP001221757">
    <property type="component" value="Unassembled WGS sequence"/>
</dbReference>
<evidence type="ECO:0000256" key="1">
    <source>
        <dbReference type="SAM" id="MobiDB-lite"/>
    </source>
</evidence>
<evidence type="ECO:0000259" key="2">
    <source>
        <dbReference type="Pfam" id="PF24016"/>
    </source>
</evidence>
<dbReference type="AlphaFoldDB" id="A0AAD7G544"/>
<organism evidence="3 4">
    <name type="scientific">Mycena rosella</name>
    <name type="common">Pink bonnet</name>
    <name type="synonym">Agaricus rosellus</name>
    <dbReference type="NCBI Taxonomy" id="1033263"/>
    <lineage>
        <taxon>Eukaryota</taxon>
        <taxon>Fungi</taxon>
        <taxon>Dikarya</taxon>
        <taxon>Basidiomycota</taxon>
        <taxon>Agaricomycotina</taxon>
        <taxon>Agaricomycetes</taxon>
        <taxon>Agaricomycetidae</taxon>
        <taxon>Agaricales</taxon>
        <taxon>Marasmiineae</taxon>
        <taxon>Mycenaceae</taxon>
        <taxon>Mycena</taxon>
    </lineage>
</organism>
<feature type="compositionally biased region" description="Polar residues" evidence="1">
    <location>
        <begin position="26"/>
        <end position="35"/>
    </location>
</feature>